<dbReference type="Pfam" id="PF21983">
    <property type="entry name" value="NikA-like"/>
    <property type="match status" value="1"/>
</dbReference>
<sequence>MMEKENSNRTRIIGLRFTPKEFLKIERKWKASTCRKLSDYIRKHLFNKPITTNYRNQSLDEFMAEIIRLRTELNGIGNNFNQAVKKLHTLQQISEFKDWIISSELEKKILLNKVEEIKKNIQKMAEKWLQS</sequence>
<comment type="caution">
    <text evidence="1">The sequence shown here is derived from an EMBL/GenBank/DDBJ whole genome shotgun (WGS) entry which is preliminary data.</text>
</comment>
<reference evidence="1 2" key="1">
    <citation type="submission" date="2014-05" db="EMBL/GenBank/DDBJ databases">
        <title>Genome Sequence of Flavobacterium sp. EM1321.</title>
        <authorList>
            <person name="Shin S.-K."/>
            <person name="Yi H."/>
        </authorList>
    </citation>
    <scope>NUCLEOTIDE SEQUENCE [LARGE SCALE GENOMIC DNA]</scope>
    <source>
        <strain evidence="1 2">EM1321</strain>
    </source>
</reference>
<dbReference type="STRING" id="1492738.FEM21_22040"/>
<evidence type="ECO:0000313" key="2">
    <source>
        <dbReference type="Proteomes" id="UP000027064"/>
    </source>
</evidence>
<dbReference type="AlphaFoldDB" id="A0A066WVJ5"/>
<evidence type="ECO:0000313" key="1">
    <source>
        <dbReference type="EMBL" id="KDN54690.1"/>
    </source>
</evidence>
<dbReference type="OrthoDB" id="950459at2"/>
<dbReference type="eggNOG" id="ENOG5032EZV">
    <property type="taxonomic scope" value="Bacteria"/>
</dbReference>
<dbReference type="EMBL" id="JNCA01000020">
    <property type="protein sequence ID" value="KDN54690.1"/>
    <property type="molecule type" value="Genomic_DNA"/>
</dbReference>
<gene>
    <name evidence="1" type="ORF">FEM21_22040</name>
</gene>
<proteinExistence type="predicted"/>
<keyword evidence="2" id="KW-1185">Reference proteome</keyword>
<dbReference type="Proteomes" id="UP000027064">
    <property type="component" value="Unassembled WGS sequence"/>
</dbReference>
<name>A0A066WVJ5_9FLAO</name>
<organism evidence="1 2">
    <name type="scientific">Flavobacterium seoulense</name>
    <dbReference type="NCBI Taxonomy" id="1492738"/>
    <lineage>
        <taxon>Bacteria</taxon>
        <taxon>Pseudomonadati</taxon>
        <taxon>Bacteroidota</taxon>
        <taxon>Flavobacteriia</taxon>
        <taxon>Flavobacteriales</taxon>
        <taxon>Flavobacteriaceae</taxon>
        <taxon>Flavobacterium</taxon>
    </lineage>
</organism>
<dbReference type="RefSeq" id="WP_081824684.1">
    <property type="nucleotide sequence ID" value="NZ_JNCA01000020.1"/>
</dbReference>
<dbReference type="InterPro" id="IPR053842">
    <property type="entry name" value="NikA-like"/>
</dbReference>
<accession>A0A066WVJ5</accession>
<protein>
    <submittedName>
        <fullName evidence="1">Mobilization protein</fullName>
    </submittedName>
</protein>
<dbReference type="PATRIC" id="fig|1492738.3.peg.2192"/>